<dbReference type="Pfam" id="PF13672">
    <property type="entry name" value="PP2C_2"/>
    <property type="match status" value="1"/>
</dbReference>
<keyword evidence="1" id="KW-0464">Manganese</keyword>
<dbReference type="InterPro" id="IPR039123">
    <property type="entry name" value="PPTC7"/>
</dbReference>
<comment type="caution">
    <text evidence="4">The sequence shown here is derived from an EMBL/GenBank/DDBJ whole genome shotgun (WGS) entry which is preliminary data.</text>
</comment>
<dbReference type="SUPFAM" id="SSF81606">
    <property type="entry name" value="PP2C-like"/>
    <property type="match status" value="1"/>
</dbReference>
<organism evidence="4 5">
    <name type="scientific">Polarella glacialis</name>
    <name type="common">Dinoflagellate</name>
    <dbReference type="NCBI Taxonomy" id="89957"/>
    <lineage>
        <taxon>Eukaryota</taxon>
        <taxon>Sar</taxon>
        <taxon>Alveolata</taxon>
        <taxon>Dinophyceae</taxon>
        <taxon>Suessiales</taxon>
        <taxon>Suessiaceae</taxon>
        <taxon>Polarella</taxon>
    </lineage>
</organism>
<dbReference type="EC" id="3.1.3.16" evidence="1"/>
<comment type="catalytic activity">
    <reaction evidence="1">
        <text>O-phospho-L-threonyl-[protein] + H2O = L-threonyl-[protein] + phosphate</text>
        <dbReference type="Rhea" id="RHEA:47004"/>
        <dbReference type="Rhea" id="RHEA-COMP:11060"/>
        <dbReference type="Rhea" id="RHEA-COMP:11605"/>
        <dbReference type="ChEBI" id="CHEBI:15377"/>
        <dbReference type="ChEBI" id="CHEBI:30013"/>
        <dbReference type="ChEBI" id="CHEBI:43474"/>
        <dbReference type="ChEBI" id="CHEBI:61977"/>
        <dbReference type="EC" id="3.1.3.16"/>
    </reaction>
</comment>
<protein>
    <recommendedName>
        <fullName evidence="1">Protein phosphatase</fullName>
        <ecNumber evidence="1">3.1.3.16</ecNumber>
    </recommendedName>
</protein>
<dbReference type="PANTHER" id="PTHR12320:SF1">
    <property type="entry name" value="PROTEIN PHOSPHATASE PTC7 HOMOLOG"/>
    <property type="match status" value="1"/>
</dbReference>
<proteinExistence type="inferred from homology"/>
<evidence type="ECO:0000256" key="2">
    <source>
        <dbReference type="SAM" id="MobiDB-lite"/>
    </source>
</evidence>
<sequence length="355" mass="37952">MQHYPQCVQRPGGRSYGDLCPMISIPSSLSTCSTDDCSSPSRLYDLPWTCSSTDVQAKPARVPGPWLLAGASCVAKQTKYGQCEDAYFVQERSLGVADGVGSMTRFSRHGVDCAAFAAELMSLAAEALKPEGAVGEGPPEQRTAAALARAENEVKAYGASTMTVFELGQGPNFSTTAAVANLGDSGFLLLRPSVSQDSGEVAIEVVATSREQQHSFNWPYQLARLPRSLLRRAAATSKFDTADDCDVYSVETQPGDLVLLYTDGFSDNLWREDALAIVQRAMLAQAGLPDPNALAQELVSAAQARSLDENAEVPFGETSRQHGRNHLGGKEDDITVVVAWIMPGEDTSAPLNQEA</sequence>
<dbReference type="OrthoDB" id="60843at2759"/>
<keyword evidence="1" id="KW-0378">Hydrolase</keyword>
<dbReference type="InterPro" id="IPR001932">
    <property type="entry name" value="PPM-type_phosphatase-like_dom"/>
</dbReference>
<feature type="region of interest" description="Disordered" evidence="2">
    <location>
        <begin position="309"/>
        <end position="328"/>
    </location>
</feature>
<comment type="cofactor">
    <cofactor evidence="1">
        <name>Mn(2+)</name>
        <dbReference type="ChEBI" id="CHEBI:29035"/>
    </cofactor>
</comment>
<gene>
    <name evidence="4" type="ORF">PGLA1383_LOCUS55223</name>
</gene>
<dbReference type="OMA" id="EDEEYPR"/>
<accession>A0A813HRH0</accession>
<dbReference type="PROSITE" id="PS51746">
    <property type="entry name" value="PPM_2"/>
    <property type="match status" value="1"/>
</dbReference>
<keyword evidence="1" id="KW-0460">Magnesium</keyword>
<evidence type="ECO:0000256" key="1">
    <source>
        <dbReference type="RuleBase" id="RU366020"/>
    </source>
</evidence>
<dbReference type="Proteomes" id="UP000654075">
    <property type="component" value="Unassembled WGS sequence"/>
</dbReference>
<evidence type="ECO:0000259" key="3">
    <source>
        <dbReference type="PROSITE" id="PS51746"/>
    </source>
</evidence>
<dbReference type="GO" id="GO:0004722">
    <property type="term" value="F:protein serine/threonine phosphatase activity"/>
    <property type="evidence" value="ECO:0007669"/>
    <property type="project" value="UniProtKB-EC"/>
</dbReference>
<keyword evidence="1" id="KW-0479">Metal-binding</keyword>
<evidence type="ECO:0000313" key="5">
    <source>
        <dbReference type="Proteomes" id="UP000654075"/>
    </source>
</evidence>
<evidence type="ECO:0000313" key="4">
    <source>
        <dbReference type="EMBL" id="CAE8640341.1"/>
    </source>
</evidence>
<feature type="domain" description="PPM-type phosphatase" evidence="3">
    <location>
        <begin position="68"/>
        <end position="341"/>
    </location>
</feature>
<dbReference type="EMBL" id="CAJNNV010032560">
    <property type="protein sequence ID" value="CAE8640341.1"/>
    <property type="molecule type" value="Genomic_DNA"/>
</dbReference>
<comment type="similarity">
    <text evidence="1">Belongs to the PP2C family.</text>
</comment>
<dbReference type="Gene3D" id="3.60.40.10">
    <property type="entry name" value="PPM-type phosphatase domain"/>
    <property type="match status" value="1"/>
</dbReference>
<dbReference type="AlphaFoldDB" id="A0A813HRH0"/>
<comment type="cofactor">
    <cofactor evidence="1">
        <name>Mg(2+)</name>
        <dbReference type="ChEBI" id="CHEBI:18420"/>
    </cofactor>
</comment>
<dbReference type="GO" id="GO:0046872">
    <property type="term" value="F:metal ion binding"/>
    <property type="evidence" value="ECO:0007669"/>
    <property type="project" value="UniProtKB-UniRule"/>
</dbReference>
<keyword evidence="1" id="KW-0904">Protein phosphatase</keyword>
<name>A0A813HRH0_POLGL</name>
<dbReference type="PANTHER" id="PTHR12320">
    <property type="entry name" value="PROTEIN PHOSPHATASE 2C"/>
    <property type="match status" value="1"/>
</dbReference>
<dbReference type="SMART" id="SM00332">
    <property type="entry name" value="PP2Cc"/>
    <property type="match status" value="1"/>
</dbReference>
<reference evidence="4" key="1">
    <citation type="submission" date="2021-02" db="EMBL/GenBank/DDBJ databases">
        <authorList>
            <person name="Dougan E. K."/>
            <person name="Rhodes N."/>
            <person name="Thang M."/>
            <person name="Chan C."/>
        </authorList>
    </citation>
    <scope>NUCLEOTIDE SEQUENCE</scope>
</reference>
<keyword evidence="5" id="KW-1185">Reference proteome</keyword>
<dbReference type="InterPro" id="IPR036457">
    <property type="entry name" value="PPM-type-like_dom_sf"/>
</dbReference>
<comment type="catalytic activity">
    <reaction evidence="1">
        <text>O-phospho-L-seryl-[protein] + H2O = L-seryl-[protein] + phosphate</text>
        <dbReference type="Rhea" id="RHEA:20629"/>
        <dbReference type="Rhea" id="RHEA-COMP:9863"/>
        <dbReference type="Rhea" id="RHEA-COMP:11604"/>
        <dbReference type="ChEBI" id="CHEBI:15377"/>
        <dbReference type="ChEBI" id="CHEBI:29999"/>
        <dbReference type="ChEBI" id="CHEBI:43474"/>
        <dbReference type="ChEBI" id="CHEBI:83421"/>
        <dbReference type="EC" id="3.1.3.16"/>
    </reaction>
</comment>